<sequence length="261" mass="29603">MVKDTNAVNGSTTDELMAEMSQYWDNLEGSNIYKLVDSFNVPMTGLSQTAQKIEDWRQIKEAEGTTLDLMGEDRKTYRPSDDDDVFRFLLYIQFLLSQAQGTIPSIVKITTTALQMKDGVEVFNTDMPHHIGIRIPMDHIKNQQMQKLVMNKLEDMIGLGYWLDMIVFKSASPLSLYIGVGDQDTWQDTQETDMVWWTGWKSKTAGDLHIGIGTNANDSTIWSSDTVWWSGWKAQTTPASYICIAGRYVNSSVWSTELINS</sequence>
<comment type="caution">
    <text evidence="1">The sequence shown here is derived from an EMBL/GenBank/DDBJ whole genome shotgun (WGS) entry which is preliminary data.</text>
</comment>
<reference evidence="2" key="2">
    <citation type="submission" date="2024-01" db="EMBL/GenBank/DDBJ databases">
        <title>Draft genome sequence of Lactobacillus amylovorus strain TKL145.</title>
        <authorList>
            <person name="Tohno M."/>
            <person name="Tanizawa Y."/>
        </authorList>
    </citation>
    <scope>NUCLEOTIDE SEQUENCE [LARGE SCALE GENOMIC DNA]</scope>
    <source>
        <strain evidence="2">TKL145</strain>
    </source>
</reference>
<dbReference type="Proteomes" id="UP001437574">
    <property type="component" value="Unassembled WGS sequence"/>
</dbReference>
<reference evidence="1 2" key="1">
    <citation type="journal article" date="2024" name="Int. J. Syst. Evol. Microbiol.">
        <title>Proposal of Lactobacillus amylovorus subsp. animalis subsp. nov. and an emended description of Lactobacillus amylovorus.</title>
        <authorList>
            <person name="Yamane K."/>
            <person name="Tanizawa Y."/>
            <person name="Kobayashi H."/>
            <person name="Kamizono T."/>
            <person name="Kojima Y."/>
            <person name="Takagi H."/>
            <person name="Tohno M."/>
        </authorList>
    </citation>
    <scope>NUCLEOTIDE SEQUENCE [LARGE SCALE GENOMIC DNA]</scope>
    <source>
        <strain evidence="1 2">TKL145</strain>
    </source>
</reference>
<dbReference type="EMBL" id="BAAAAK010000001">
    <property type="protein sequence ID" value="GAA0041753.1"/>
    <property type="molecule type" value="Genomic_DNA"/>
</dbReference>
<proteinExistence type="predicted"/>
<accession>A0ABC9VK57</accession>
<organism evidence="1 2">
    <name type="scientific">Lactobacillus amylovorus subsp. animalium</name>
    <dbReference type="NCBI Taxonomy" id="3378536"/>
    <lineage>
        <taxon>Bacteria</taxon>
        <taxon>Bacillati</taxon>
        <taxon>Bacillota</taxon>
        <taxon>Bacilli</taxon>
        <taxon>Lactobacillales</taxon>
        <taxon>Lactobacillaceae</taxon>
        <taxon>Lactobacillus</taxon>
    </lineage>
</organism>
<evidence type="ECO:0000313" key="2">
    <source>
        <dbReference type="Proteomes" id="UP001437574"/>
    </source>
</evidence>
<protein>
    <submittedName>
        <fullName evidence="1">Uncharacterized protein</fullName>
    </submittedName>
</protein>
<dbReference type="RefSeq" id="WP_353302397.1">
    <property type="nucleotide sequence ID" value="NZ_BAAAAK010000001.1"/>
</dbReference>
<evidence type="ECO:0000313" key="1">
    <source>
        <dbReference type="EMBL" id="GAA0041753.1"/>
    </source>
</evidence>
<dbReference type="AlphaFoldDB" id="A0ABC9VK57"/>
<gene>
    <name evidence="1" type="ORF">LATKL145_01630</name>
</gene>
<name>A0ABC9VK57_LACAM</name>